<gene>
    <name evidence="1" type="ORF">sm9_0287</name>
</gene>
<dbReference type="RefSeq" id="WP_058738438.1">
    <property type="nucleotide sequence ID" value="NZ_CP011266.1"/>
</dbReference>
<dbReference type="PATRIC" id="fig|230361.4.peg.301"/>
<accession>A0A0U3DNU2</accession>
<organism evidence="1 2">
    <name type="scientific">Methanobrevibacter millerae</name>
    <dbReference type="NCBI Taxonomy" id="230361"/>
    <lineage>
        <taxon>Archaea</taxon>
        <taxon>Methanobacteriati</taxon>
        <taxon>Methanobacteriota</taxon>
        <taxon>Methanomada group</taxon>
        <taxon>Methanobacteria</taxon>
        <taxon>Methanobacteriales</taxon>
        <taxon>Methanobacteriaceae</taxon>
        <taxon>Methanobrevibacter</taxon>
    </lineage>
</organism>
<dbReference type="EMBL" id="CP011266">
    <property type="protein sequence ID" value="ALT68089.1"/>
    <property type="molecule type" value="Genomic_DNA"/>
</dbReference>
<sequence>MVNGGENIKNSDENYRMKYPLDVLNKRQFGYLGDIAHKYYNFPGKYDSPCFNEYPSVNGSALRTDTSYFIVMEDGQKRIMNVEDESGNVNKKVLRKIAKYRDNMRYTFKCPVNSAIKTSKSLENCLTCLKLSETDIITPIFRPIVLVDSREILNNILDRIENNYTFTEIEAFEILDVVRMFENNNHEMLEKICYALPKINIDSTEFFKLELIFGMRCVIHKYAKTVEDIKRLGEVIGLPNTKTARQFFEDKLFNEGKAEGFSEGRTGGHLEMAVKFVEKFGVDAVADASGFSRDEILKHSKK</sequence>
<evidence type="ECO:0000313" key="2">
    <source>
        <dbReference type="Proteomes" id="UP000067738"/>
    </source>
</evidence>
<reference evidence="1 2" key="1">
    <citation type="submission" date="2015-04" db="EMBL/GenBank/DDBJ databases">
        <title>The complete genome sequence of the rumen methanogen Methanobrevibacter millerae SM9.</title>
        <authorList>
            <person name="Leahy S.C."/>
            <person name="Kelly W.J."/>
            <person name="Pacheco D.M."/>
            <person name="Li D."/>
            <person name="Altermann E."/>
            <person name="Attwood G.T."/>
        </authorList>
    </citation>
    <scope>NUCLEOTIDE SEQUENCE [LARGE SCALE GENOMIC DNA]</scope>
    <source>
        <strain evidence="1 2">SM9</strain>
    </source>
</reference>
<dbReference type="KEGG" id="mmil:sm9_0287"/>
<dbReference type="AlphaFoldDB" id="A0A0U3DNU2"/>
<evidence type="ECO:0000313" key="1">
    <source>
        <dbReference type="EMBL" id="ALT68089.1"/>
    </source>
</evidence>
<dbReference type="Proteomes" id="UP000067738">
    <property type="component" value="Chromosome"/>
</dbReference>
<proteinExistence type="predicted"/>
<dbReference type="GeneID" id="26735261"/>
<keyword evidence="2" id="KW-1185">Reference proteome</keyword>
<protein>
    <submittedName>
        <fullName evidence="1">Uncharacterized protein</fullName>
    </submittedName>
</protein>
<name>A0A0U3DNU2_9EURY</name>